<protein>
    <submittedName>
        <fullName evidence="1">Interferon a3-like</fullName>
    </submittedName>
</protein>
<proteinExistence type="predicted"/>
<dbReference type="AlphaFoldDB" id="A0A3Q2YKL7"/>
<dbReference type="SUPFAM" id="SSF47266">
    <property type="entry name" value="4-helical cytokines"/>
    <property type="match status" value="1"/>
</dbReference>
<name>A0A3Q2YKL7_HIPCM</name>
<organism evidence="1 2">
    <name type="scientific">Hippocampus comes</name>
    <name type="common">Tiger tail seahorse</name>
    <dbReference type="NCBI Taxonomy" id="109280"/>
    <lineage>
        <taxon>Eukaryota</taxon>
        <taxon>Metazoa</taxon>
        <taxon>Chordata</taxon>
        <taxon>Craniata</taxon>
        <taxon>Vertebrata</taxon>
        <taxon>Euteleostomi</taxon>
        <taxon>Actinopterygii</taxon>
        <taxon>Neopterygii</taxon>
        <taxon>Teleostei</taxon>
        <taxon>Neoteleostei</taxon>
        <taxon>Acanthomorphata</taxon>
        <taxon>Syngnathiaria</taxon>
        <taxon>Syngnathiformes</taxon>
        <taxon>Syngnathoidei</taxon>
        <taxon>Syngnathidae</taxon>
        <taxon>Hippocampus</taxon>
    </lineage>
</organism>
<dbReference type="Gene3D" id="1.20.1250.10">
    <property type="match status" value="1"/>
</dbReference>
<reference evidence="1" key="2">
    <citation type="submission" date="2025-09" db="UniProtKB">
        <authorList>
            <consortium name="Ensembl"/>
        </authorList>
    </citation>
    <scope>IDENTIFICATION</scope>
</reference>
<keyword evidence="2" id="KW-1185">Reference proteome</keyword>
<evidence type="ECO:0000313" key="2">
    <source>
        <dbReference type="Proteomes" id="UP000264820"/>
    </source>
</evidence>
<dbReference type="GeneTree" id="ENSGT00940000177298"/>
<evidence type="ECO:0000313" key="1">
    <source>
        <dbReference type="Ensembl" id="ENSHCOP00000018163.1"/>
    </source>
</evidence>
<accession>A0A3Q2YKL7</accession>
<dbReference type="InterPro" id="IPR009079">
    <property type="entry name" value="4_helix_cytokine-like_core"/>
</dbReference>
<reference evidence="1" key="1">
    <citation type="submission" date="2025-08" db="UniProtKB">
        <authorList>
            <consortium name="Ensembl"/>
        </authorList>
    </citation>
    <scope>IDENTIFICATION</scope>
</reference>
<dbReference type="STRING" id="109280.ENSHCOP00000018163"/>
<dbReference type="Proteomes" id="UP000264820">
    <property type="component" value="Unplaced"/>
</dbReference>
<sequence length="188" mass="21957">MLGVRRPEVILILFGVFVPTFCCDWLRRYTDLSDRCLSLLWDLGGPITEEEFPLPFPRQLYKRVEKSQVRPALTFVRNNLGHILDLYQQVNTSRVGWDADTLEEMLIVMHRQEEELSLCVCILSFRMRLILTPNDCVIEKQNDLGDACNIPPVMFCRPSWDGDSNMWELIRSETKMHLQQMHLLVAAM</sequence>
<dbReference type="Ensembl" id="ENSHCOT00000011954.1">
    <property type="protein sequence ID" value="ENSHCOP00000018163.1"/>
    <property type="gene ID" value="ENSHCOG00000002502.1"/>
</dbReference>